<organism evidence="4">
    <name type="scientific">Bacillus anthracis</name>
    <name type="common">anthrax bacterium</name>
    <dbReference type="NCBI Taxonomy" id="1392"/>
    <lineage>
        <taxon>Bacteria</taxon>
        <taxon>Bacillati</taxon>
        <taxon>Bacillota</taxon>
        <taxon>Bacilli</taxon>
        <taxon>Bacillales</taxon>
        <taxon>Bacillaceae</taxon>
        <taxon>Bacillus</taxon>
        <taxon>Bacillus cereus group</taxon>
    </lineage>
</organism>
<keyword evidence="4" id="KW-0808">Transferase</keyword>
<dbReference type="PANTHER" id="PTHR30185:SF18">
    <property type="entry name" value="TRANSCRIPTIONAL REGULATOR MTLR"/>
    <property type="match status" value="1"/>
</dbReference>
<gene>
    <name evidence="4" type="ORF">QuyetLC_24620</name>
</gene>
<dbReference type="GO" id="GO:0008483">
    <property type="term" value="F:transaminase activity"/>
    <property type="evidence" value="ECO:0007669"/>
    <property type="project" value="UniProtKB-KW"/>
</dbReference>
<dbReference type="PANTHER" id="PTHR30185">
    <property type="entry name" value="CRYPTIC BETA-GLUCOSIDE BGL OPERON ANTITERMINATOR"/>
    <property type="match status" value="1"/>
</dbReference>
<keyword evidence="4" id="KW-0032">Aminotransferase</keyword>
<proteinExistence type="predicted"/>
<evidence type="ECO:0000256" key="2">
    <source>
        <dbReference type="ARBA" id="ARBA00023163"/>
    </source>
</evidence>
<dbReference type="InterPro" id="IPR050661">
    <property type="entry name" value="BglG_antiterminators"/>
</dbReference>
<comment type="caution">
    <text evidence="4">The sequence shown here is derived from an EMBL/GenBank/DDBJ whole genome shotgun (WGS) entry which is preliminary data.</text>
</comment>
<dbReference type="EMBL" id="BLEY01000024">
    <property type="protein sequence ID" value="GEU13490.1"/>
    <property type="molecule type" value="Genomic_DNA"/>
</dbReference>
<dbReference type="Pfam" id="PF05043">
    <property type="entry name" value="Mga"/>
    <property type="match status" value="1"/>
</dbReference>
<dbReference type="InterPro" id="IPR007737">
    <property type="entry name" value="Mga_HTH"/>
</dbReference>
<accession>A0A640MMW9</accession>
<reference evidence="4" key="2">
    <citation type="submission" date="2019-12" db="EMBL/GenBank/DDBJ databases">
        <authorList>
            <person name="Hoang T.H.H."/>
            <person name="Okutani A."/>
        </authorList>
    </citation>
    <scope>NUCLEOTIDE SEQUENCE</scope>
    <source>
        <strain evidence="4">QuyetLC</strain>
    </source>
</reference>
<evidence type="ECO:0000313" key="4">
    <source>
        <dbReference type="EMBL" id="GEU13490.1"/>
    </source>
</evidence>
<name>A0A640MMW9_BACAN</name>
<dbReference type="AlphaFoldDB" id="A0A640MMW9"/>
<keyword evidence="1" id="KW-0805">Transcription regulation</keyword>
<keyword evidence="2" id="KW-0804">Transcription</keyword>
<protein>
    <submittedName>
        <fullName evidence="4">Aspartate aminotransferase</fullName>
    </submittedName>
</protein>
<feature type="domain" description="Mga helix-turn-helix" evidence="3">
    <location>
        <begin position="87"/>
        <end position="164"/>
    </location>
</feature>
<evidence type="ECO:0000259" key="3">
    <source>
        <dbReference type="Pfam" id="PF05043"/>
    </source>
</evidence>
<sequence>MIPAYLKKELSILFFIINKEQTSTSEISHELELPKRTVRETLSTINTHFEEHQMLKGFILIKKNGSVQIQSAYRTKSLDAAYNLKLQLLKKNTLFNYTILLLTRTSLDQKEVIEELFISTSYLNKLTLALNEFFSPFNFTIAIVEGQYSLVGNEMNIRLFSFLFLQDSFQDIEWPFKNISLESIRDNVPEELLIDSHKRSNTKSRALYILYAILQTRIKNQNYVIQPTNKLIQTLFIIVQENFDVSLIFQQDKFGSLEKDVKKTEIDYFNFLSRIFISDIIPKKDKINLGRTFSKENHPYCTLSIEILRASSVLINVHTSKDDYFLFHYYITLFNTFYFLVGDTLDSFTSLFFPPLSYHSHVQNEYMSTIKTNLASLTISENHKKFLSNLLYTLFTSEAKSEVTIYLQLSKDFTASFFIENRLSNLFNPEQIMITDNYSLSDVVITDTLERTTSNKKIFYLDSIDNEKRWKDLLFLIQNTYLDKQNTQKERIRL</sequence>
<evidence type="ECO:0000256" key="1">
    <source>
        <dbReference type="ARBA" id="ARBA00023015"/>
    </source>
</evidence>
<reference evidence="4" key="1">
    <citation type="submission" date="2019-12" db="EMBL/GenBank/DDBJ databases">
        <title>Epidemiological and comparative genomic analysis of Bacillus anthracis isolated from northern Vietnam.</title>
        <authorList>
            <person name="Hoang T.T.H."/>
            <person name="Dang D.A."/>
            <person name="Pham M.H."/>
            <person name="Luong M.H."/>
            <person name="Tran N.D."/>
            <person name="Nguyen T.H."/>
            <person name="Nguyen T.T."/>
            <person name="Inoue S."/>
            <person name="Morikawa S."/>
            <person name="Okutani A."/>
        </authorList>
    </citation>
    <scope>NUCLEOTIDE SEQUENCE</scope>
    <source>
        <strain evidence="4">QuyetLC</strain>
    </source>
</reference>